<evidence type="ECO:0000259" key="5">
    <source>
        <dbReference type="PROSITE" id="PS51464"/>
    </source>
</evidence>
<sequence length="255" mass="29331">MFTAEQVQSLNELEREVYEFVMRNQSRVQYMRIRELATEAHVSTSTVLRFCSKMGCNGYSEFKLKLREYRNQQKDATQLPDDVTEIMDFLKKSVTEDFEDKLEELVDIIAHASNVFFVGSGMSGIVAKYGARYFSSIGKFCLYIDEPHYPTESRMLDNALAIVFSVSGESRDTISHLQRFKERGCTVVSVTNSENCTVARMSDYNIAYYVTYRRLKVYDVTSQIPAMCIIERTAKKLYRYLLEEGVDLPGEDTGV</sequence>
<organism evidence="6 7">
    <name type="scientific">Subdoligranulum variabile</name>
    <dbReference type="NCBI Taxonomy" id="214851"/>
    <lineage>
        <taxon>Bacteria</taxon>
        <taxon>Bacillati</taxon>
        <taxon>Bacillota</taxon>
        <taxon>Clostridia</taxon>
        <taxon>Eubacteriales</taxon>
        <taxon>Oscillospiraceae</taxon>
        <taxon>Subdoligranulum</taxon>
    </lineage>
</organism>
<dbReference type="GO" id="GO:0097367">
    <property type="term" value="F:carbohydrate derivative binding"/>
    <property type="evidence" value="ECO:0007669"/>
    <property type="project" value="InterPro"/>
</dbReference>
<evidence type="ECO:0000313" key="7">
    <source>
        <dbReference type="Proteomes" id="UP000782880"/>
    </source>
</evidence>
<protein>
    <submittedName>
        <fullName evidence="6">MurR/RpiR family transcriptional regulator</fullName>
    </submittedName>
</protein>
<dbReference type="EMBL" id="DYVE01000225">
    <property type="protein sequence ID" value="HJG28699.1"/>
    <property type="molecule type" value="Genomic_DNA"/>
</dbReference>
<evidence type="ECO:0000256" key="2">
    <source>
        <dbReference type="ARBA" id="ARBA00023125"/>
    </source>
</evidence>
<keyword evidence="1" id="KW-0805">Transcription regulation</keyword>
<name>A0A921IKX5_9FIRM</name>
<feature type="domain" description="HTH rpiR-type" evidence="4">
    <location>
        <begin position="1"/>
        <end position="73"/>
    </location>
</feature>
<keyword evidence="2" id="KW-0238">DNA-binding</keyword>
<dbReference type="CDD" id="cd05013">
    <property type="entry name" value="SIS_RpiR"/>
    <property type="match status" value="1"/>
</dbReference>
<dbReference type="Pfam" id="PF01418">
    <property type="entry name" value="HTH_6"/>
    <property type="match status" value="1"/>
</dbReference>
<dbReference type="GO" id="GO:0003677">
    <property type="term" value="F:DNA binding"/>
    <property type="evidence" value="ECO:0007669"/>
    <property type="project" value="UniProtKB-KW"/>
</dbReference>
<dbReference type="PROSITE" id="PS51464">
    <property type="entry name" value="SIS"/>
    <property type="match status" value="1"/>
</dbReference>
<dbReference type="InterPro" id="IPR047640">
    <property type="entry name" value="RpiR-like"/>
</dbReference>
<reference evidence="6" key="1">
    <citation type="journal article" date="2021" name="PeerJ">
        <title>Extensive microbial diversity within the chicken gut microbiome revealed by metagenomics and culture.</title>
        <authorList>
            <person name="Gilroy R."/>
            <person name="Ravi A."/>
            <person name="Getino M."/>
            <person name="Pursley I."/>
            <person name="Horton D.L."/>
            <person name="Alikhan N.F."/>
            <person name="Baker D."/>
            <person name="Gharbi K."/>
            <person name="Hall N."/>
            <person name="Watson M."/>
            <person name="Adriaenssens E.M."/>
            <person name="Foster-Nyarko E."/>
            <person name="Jarju S."/>
            <person name="Secka A."/>
            <person name="Antonio M."/>
            <person name="Oren A."/>
            <person name="Chaudhuri R.R."/>
            <person name="La Ragione R."/>
            <person name="Hildebrand F."/>
            <person name="Pallen M.J."/>
        </authorList>
    </citation>
    <scope>NUCLEOTIDE SEQUENCE</scope>
    <source>
        <strain evidence="6">ChiBcec21-2208</strain>
    </source>
</reference>
<reference evidence="6" key="2">
    <citation type="submission" date="2021-09" db="EMBL/GenBank/DDBJ databases">
        <authorList>
            <person name="Gilroy R."/>
        </authorList>
    </citation>
    <scope>NUCLEOTIDE SEQUENCE</scope>
    <source>
        <strain evidence="6">ChiBcec21-2208</strain>
    </source>
</reference>
<dbReference type="InterPro" id="IPR009057">
    <property type="entry name" value="Homeodomain-like_sf"/>
</dbReference>
<dbReference type="Gene3D" id="3.40.50.10490">
    <property type="entry name" value="Glucose-6-phosphate isomerase like protein, domain 1"/>
    <property type="match status" value="1"/>
</dbReference>
<dbReference type="GO" id="GO:0003700">
    <property type="term" value="F:DNA-binding transcription factor activity"/>
    <property type="evidence" value="ECO:0007669"/>
    <property type="project" value="InterPro"/>
</dbReference>
<dbReference type="GO" id="GO:1901135">
    <property type="term" value="P:carbohydrate derivative metabolic process"/>
    <property type="evidence" value="ECO:0007669"/>
    <property type="project" value="InterPro"/>
</dbReference>
<accession>A0A921IKX5</accession>
<evidence type="ECO:0000256" key="1">
    <source>
        <dbReference type="ARBA" id="ARBA00023015"/>
    </source>
</evidence>
<dbReference type="PANTHER" id="PTHR30514:SF1">
    <property type="entry name" value="HTH-TYPE TRANSCRIPTIONAL REGULATOR HEXR-RELATED"/>
    <property type="match status" value="1"/>
</dbReference>
<evidence type="ECO:0000313" key="6">
    <source>
        <dbReference type="EMBL" id="HJG28699.1"/>
    </source>
</evidence>
<dbReference type="InterPro" id="IPR046348">
    <property type="entry name" value="SIS_dom_sf"/>
</dbReference>
<dbReference type="SUPFAM" id="SSF53697">
    <property type="entry name" value="SIS domain"/>
    <property type="match status" value="1"/>
</dbReference>
<dbReference type="PANTHER" id="PTHR30514">
    <property type="entry name" value="GLUCOKINASE"/>
    <property type="match status" value="1"/>
</dbReference>
<feature type="domain" description="SIS" evidence="5">
    <location>
        <begin position="105"/>
        <end position="251"/>
    </location>
</feature>
<dbReference type="Proteomes" id="UP000782880">
    <property type="component" value="Unassembled WGS sequence"/>
</dbReference>
<dbReference type="InterPro" id="IPR001347">
    <property type="entry name" value="SIS_dom"/>
</dbReference>
<dbReference type="InterPro" id="IPR000281">
    <property type="entry name" value="HTH_RpiR"/>
</dbReference>
<gene>
    <name evidence="6" type="ORF">K8V20_08685</name>
</gene>
<dbReference type="InterPro" id="IPR036388">
    <property type="entry name" value="WH-like_DNA-bd_sf"/>
</dbReference>
<evidence type="ECO:0000259" key="4">
    <source>
        <dbReference type="PROSITE" id="PS51071"/>
    </source>
</evidence>
<comment type="caution">
    <text evidence="6">The sequence shown here is derived from an EMBL/GenBank/DDBJ whole genome shotgun (WGS) entry which is preliminary data.</text>
</comment>
<dbReference type="PROSITE" id="PS51071">
    <property type="entry name" value="HTH_RPIR"/>
    <property type="match status" value="1"/>
</dbReference>
<keyword evidence="3" id="KW-0804">Transcription</keyword>
<dbReference type="Pfam" id="PF01380">
    <property type="entry name" value="SIS"/>
    <property type="match status" value="1"/>
</dbReference>
<dbReference type="SUPFAM" id="SSF46689">
    <property type="entry name" value="Homeodomain-like"/>
    <property type="match status" value="1"/>
</dbReference>
<dbReference type="Gene3D" id="1.10.10.10">
    <property type="entry name" value="Winged helix-like DNA-binding domain superfamily/Winged helix DNA-binding domain"/>
    <property type="match status" value="1"/>
</dbReference>
<dbReference type="AlphaFoldDB" id="A0A921IKX5"/>
<dbReference type="InterPro" id="IPR035472">
    <property type="entry name" value="RpiR-like_SIS"/>
</dbReference>
<evidence type="ECO:0000256" key="3">
    <source>
        <dbReference type="ARBA" id="ARBA00023163"/>
    </source>
</evidence>
<proteinExistence type="predicted"/>